<dbReference type="PANTHER" id="PTHR10894:SF0">
    <property type="entry name" value="NUCLEOLAR PROTEIN 56"/>
    <property type="match status" value="1"/>
</dbReference>
<accession>A0A7R9QJG8</accession>
<dbReference type="InterPro" id="IPR045056">
    <property type="entry name" value="Nop56/Nop58"/>
</dbReference>
<dbReference type="GO" id="GO:0032040">
    <property type="term" value="C:small-subunit processome"/>
    <property type="evidence" value="ECO:0007669"/>
    <property type="project" value="InterPro"/>
</dbReference>
<proteinExistence type="predicted"/>
<feature type="domain" description="Nucleolar protein 58/56 N-terminal" evidence="1">
    <location>
        <begin position="7"/>
        <end position="71"/>
    </location>
</feature>
<evidence type="ECO:0000259" key="1">
    <source>
        <dbReference type="Pfam" id="PF08156"/>
    </source>
</evidence>
<organism evidence="2">
    <name type="scientific">Medioppia subpectinata</name>
    <dbReference type="NCBI Taxonomy" id="1979941"/>
    <lineage>
        <taxon>Eukaryota</taxon>
        <taxon>Metazoa</taxon>
        <taxon>Ecdysozoa</taxon>
        <taxon>Arthropoda</taxon>
        <taxon>Chelicerata</taxon>
        <taxon>Arachnida</taxon>
        <taxon>Acari</taxon>
        <taxon>Acariformes</taxon>
        <taxon>Sarcoptiformes</taxon>
        <taxon>Oribatida</taxon>
        <taxon>Brachypylina</taxon>
        <taxon>Oppioidea</taxon>
        <taxon>Oppiidae</taxon>
        <taxon>Medioppia</taxon>
    </lineage>
</organism>
<dbReference type="InterPro" id="IPR012974">
    <property type="entry name" value="NOP58/56_N"/>
</dbReference>
<dbReference type="Pfam" id="PF08156">
    <property type="entry name" value="NOP5NT"/>
    <property type="match status" value="1"/>
</dbReference>
<reference evidence="2" key="1">
    <citation type="submission" date="2020-11" db="EMBL/GenBank/DDBJ databases">
        <authorList>
            <person name="Tran Van P."/>
        </authorList>
    </citation>
    <scope>NUCLEOTIDE SEQUENCE</scope>
</reference>
<dbReference type="OrthoDB" id="6780543at2759"/>
<sequence length="130" mass="14312">MSTQLVVLFEHASGYGLFRVKDAEDVSKFVPHVQSIQTDPIKFQSIVELIAFSPFKSGTNALDNINSISEGIVHEDLHLFLETNVPKSSKKAKVVLGVADSRIGASIQEVLGYSCQHTEVVPEVIRGIRY</sequence>
<dbReference type="GO" id="GO:0030515">
    <property type="term" value="F:snoRNA binding"/>
    <property type="evidence" value="ECO:0007669"/>
    <property type="project" value="InterPro"/>
</dbReference>
<gene>
    <name evidence="2" type="ORF">OSB1V03_LOCUS21752</name>
</gene>
<dbReference type="GO" id="GO:0031428">
    <property type="term" value="C:box C/D methylation guide snoRNP complex"/>
    <property type="evidence" value="ECO:0007669"/>
    <property type="project" value="InterPro"/>
</dbReference>
<protein>
    <recommendedName>
        <fullName evidence="1">Nucleolar protein 58/56 N-terminal domain-containing protein</fullName>
    </recommendedName>
</protein>
<dbReference type="AlphaFoldDB" id="A0A7R9QJG8"/>
<evidence type="ECO:0000313" key="2">
    <source>
        <dbReference type="EMBL" id="CAD7648080.1"/>
    </source>
</evidence>
<feature type="non-terminal residue" evidence="2">
    <location>
        <position position="1"/>
    </location>
</feature>
<evidence type="ECO:0000313" key="3">
    <source>
        <dbReference type="Proteomes" id="UP000759131"/>
    </source>
</evidence>
<dbReference type="PANTHER" id="PTHR10894">
    <property type="entry name" value="NUCLEOLAR PROTEIN 5 NUCLEOLAR PROTEIN NOP5 NOP58"/>
    <property type="match status" value="1"/>
</dbReference>
<dbReference type="EMBL" id="OC896652">
    <property type="protein sequence ID" value="CAD7648080.1"/>
    <property type="molecule type" value="Genomic_DNA"/>
</dbReference>
<keyword evidence="3" id="KW-1185">Reference proteome</keyword>
<dbReference type="EMBL" id="CAJPIZ010042077">
    <property type="protein sequence ID" value="CAG2121806.1"/>
    <property type="molecule type" value="Genomic_DNA"/>
</dbReference>
<dbReference type="Proteomes" id="UP000759131">
    <property type="component" value="Unassembled WGS sequence"/>
</dbReference>
<name>A0A7R9QJG8_9ACAR</name>